<evidence type="ECO:0000313" key="7">
    <source>
        <dbReference type="EMBL" id="PIK62810.1"/>
    </source>
</evidence>
<dbReference type="Proteomes" id="UP000230750">
    <property type="component" value="Unassembled WGS sequence"/>
</dbReference>
<evidence type="ECO:0000256" key="2">
    <source>
        <dbReference type="ARBA" id="ARBA00022695"/>
    </source>
</evidence>
<evidence type="ECO:0000256" key="3">
    <source>
        <dbReference type="ARBA" id="ARBA00022722"/>
    </source>
</evidence>
<dbReference type="AlphaFoldDB" id="A0A2G8LRL0"/>
<sequence>MILVVVVKDGDEDVTVYYVKLLASSKPIEVQVEIENQKITMELDTGAGVSLIPNDMFVKALSPKVDIKPTKVVLKTFTGEKIPVKGKCSVKVKYNGIEKALPLFVIEGNGPALLGRNWLEHLPLNWQEINRVYLSPKDKVNEILSGSNVLNKKLGLDREYLGFIVDAKGIHPSPAKVEAVVNAPAPQNKQELQSLIGLINYYRKFMPNLSSVMAPMTSALQCDKNFIWSSDCQQAFEEIKEILTSSKVLVYFDPSKEITLSVDASPYGIGAVISHSTPEGEKPIAYASRKLTKTEQNYSQIEREALAIVYGVRIFHQYLCGKRFTLFTDHKPLKFLFGPNKGIPVLAASRLQRWAILLSGYEYDIQYRTSKQNANVDFFSRLPNSSAHTSDKLKTVDQFTVLWTNEANDLNQAQIQSLPVSAKEIATATSSDPILSRVRHFVLYGWPGENLNKEMTPYFSKQNELSVEGNCLLWGIRVIIPSSYRDRILSELHASHPGMVRMKSLARMHVYWPGLDLQIEQLVESCNACQSVQSVLPKVDVNPWKWPTAPWQRIHVDFAGPFLGHMYLIVVDAHSKWPEVILMKSTTANKTINELRTIFARYGLPKELVSDNGPQFIAEEFTVFCKQNGIRHIRSAVKHPASNGEAERFVRTFKQAMKKCKFESGNVQIKIDRFLLSYRTTPHALTKETPAKLFFKRELPTRLSALKPNLKFSVSQKQNSNTEKPIRSVSVGDMVMVLDFRSSSDKWVLKASFLKYWVL</sequence>
<comment type="caution">
    <text evidence="7">The sequence shown here is derived from an EMBL/GenBank/DDBJ whole genome shotgun (WGS) entry which is preliminary data.</text>
</comment>
<evidence type="ECO:0000259" key="6">
    <source>
        <dbReference type="PROSITE" id="PS50994"/>
    </source>
</evidence>
<dbReference type="GO" id="GO:0016779">
    <property type="term" value="F:nucleotidyltransferase activity"/>
    <property type="evidence" value="ECO:0007669"/>
    <property type="project" value="UniProtKB-KW"/>
</dbReference>
<evidence type="ECO:0000313" key="8">
    <source>
        <dbReference type="Proteomes" id="UP000230750"/>
    </source>
</evidence>
<reference evidence="7 8" key="1">
    <citation type="journal article" date="2017" name="PLoS Biol.">
        <title>The sea cucumber genome provides insights into morphological evolution and visceral regeneration.</title>
        <authorList>
            <person name="Zhang X."/>
            <person name="Sun L."/>
            <person name="Yuan J."/>
            <person name="Sun Y."/>
            <person name="Gao Y."/>
            <person name="Zhang L."/>
            <person name="Li S."/>
            <person name="Dai H."/>
            <person name="Hamel J.F."/>
            <person name="Liu C."/>
            <person name="Yu Y."/>
            <person name="Liu S."/>
            <person name="Lin W."/>
            <person name="Guo K."/>
            <person name="Jin S."/>
            <person name="Xu P."/>
            <person name="Storey K.B."/>
            <person name="Huan P."/>
            <person name="Zhang T."/>
            <person name="Zhou Y."/>
            <person name="Zhang J."/>
            <person name="Lin C."/>
            <person name="Li X."/>
            <person name="Xing L."/>
            <person name="Huo D."/>
            <person name="Sun M."/>
            <person name="Wang L."/>
            <person name="Mercier A."/>
            <person name="Li F."/>
            <person name="Yang H."/>
            <person name="Xiang J."/>
        </authorList>
    </citation>
    <scope>NUCLEOTIDE SEQUENCE [LARGE SCALE GENOMIC DNA]</scope>
    <source>
        <strain evidence="7">Shaxun</strain>
        <tissue evidence="7">Muscle</tissue>
    </source>
</reference>
<dbReference type="PANTHER" id="PTHR37984">
    <property type="entry name" value="PROTEIN CBG26694"/>
    <property type="match status" value="1"/>
</dbReference>
<keyword evidence="4" id="KW-0255">Endonuclease</keyword>
<dbReference type="SUPFAM" id="SSF50630">
    <property type="entry name" value="Acid proteases"/>
    <property type="match status" value="1"/>
</dbReference>
<dbReference type="Gene3D" id="3.30.70.270">
    <property type="match status" value="1"/>
</dbReference>
<dbReference type="InterPro" id="IPR041588">
    <property type="entry name" value="Integrase_H2C2"/>
</dbReference>
<keyword evidence="4" id="KW-0378">Hydrolase</keyword>
<evidence type="ECO:0000256" key="5">
    <source>
        <dbReference type="ARBA" id="ARBA00023268"/>
    </source>
</evidence>
<dbReference type="InterPro" id="IPR012337">
    <property type="entry name" value="RNaseH-like_sf"/>
</dbReference>
<dbReference type="Pfam" id="PF17919">
    <property type="entry name" value="RT_RNaseH_2"/>
    <property type="match status" value="1"/>
</dbReference>
<evidence type="ECO:0000256" key="4">
    <source>
        <dbReference type="ARBA" id="ARBA00022759"/>
    </source>
</evidence>
<dbReference type="InterPro" id="IPR001584">
    <property type="entry name" value="Integrase_cat-core"/>
</dbReference>
<dbReference type="SUPFAM" id="SSF56672">
    <property type="entry name" value="DNA/RNA polymerases"/>
    <property type="match status" value="1"/>
</dbReference>
<proteinExistence type="predicted"/>
<dbReference type="SUPFAM" id="SSF53098">
    <property type="entry name" value="Ribonuclease H-like"/>
    <property type="match status" value="1"/>
</dbReference>
<name>A0A2G8LRL0_STIJA</name>
<dbReference type="GO" id="GO:0015074">
    <property type="term" value="P:DNA integration"/>
    <property type="evidence" value="ECO:0007669"/>
    <property type="project" value="InterPro"/>
</dbReference>
<dbReference type="FunFam" id="1.10.340.70:FF:000003">
    <property type="entry name" value="Protein CBG25708"/>
    <property type="match status" value="1"/>
</dbReference>
<feature type="domain" description="Integrase catalytic" evidence="6">
    <location>
        <begin position="546"/>
        <end position="698"/>
    </location>
</feature>
<dbReference type="Gene3D" id="3.30.420.10">
    <property type="entry name" value="Ribonuclease H-like superfamily/Ribonuclease H"/>
    <property type="match status" value="1"/>
</dbReference>
<dbReference type="PANTHER" id="PTHR37984:SF5">
    <property type="entry name" value="PROTEIN NYNRIN-LIKE"/>
    <property type="match status" value="1"/>
</dbReference>
<dbReference type="FunFam" id="3.30.70.270:FF:000026">
    <property type="entry name" value="Transposon Ty3-G Gag-Pol polyprotein"/>
    <property type="match status" value="1"/>
</dbReference>
<dbReference type="EMBL" id="MRZV01000005">
    <property type="protein sequence ID" value="PIK62810.1"/>
    <property type="molecule type" value="Genomic_DNA"/>
</dbReference>
<dbReference type="InterPro" id="IPR041577">
    <property type="entry name" value="RT_RNaseH_2"/>
</dbReference>
<organism evidence="7 8">
    <name type="scientific">Stichopus japonicus</name>
    <name type="common">Sea cucumber</name>
    <dbReference type="NCBI Taxonomy" id="307972"/>
    <lineage>
        <taxon>Eukaryota</taxon>
        <taxon>Metazoa</taxon>
        <taxon>Echinodermata</taxon>
        <taxon>Eleutherozoa</taxon>
        <taxon>Echinozoa</taxon>
        <taxon>Holothuroidea</taxon>
        <taxon>Aspidochirotacea</taxon>
        <taxon>Aspidochirotida</taxon>
        <taxon>Stichopodidae</taxon>
        <taxon>Apostichopus</taxon>
    </lineage>
</organism>
<dbReference type="Pfam" id="PF00665">
    <property type="entry name" value="rve"/>
    <property type="match status" value="1"/>
</dbReference>
<dbReference type="Gene3D" id="2.40.70.10">
    <property type="entry name" value="Acid Proteases"/>
    <property type="match status" value="1"/>
</dbReference>
<keyword evidence="1" id="KW-0808">Transferase</keyword>
<dbReference type="Gene3D" id="1.10.340.70">
    <property type="match status" value="1"/>
</dbReference>
<keyword evidence="5" id="KW-0511">Multifunctional enzyme</keyword>
<dbReference type="InterPro" id="IPR036397">
    <property type="entry name" value="RNaseH_sf"/>
</dbReference>
<dbReference type="FunFam" id="3.10.20.370:FF:000001">
    <property type="entry name" value="Retrovirus-related Pol polyprotein from transposon 17.6-like protein"/>
    <property type="match status" value="1"/>
</dbReference>
<dbReference type="CDD" id="cd09274">
    <property type="entry name" value="RNase_HI_RT_Ty3"/>
    <property type="match status" value="1"/>
</dbReference>
<dbReference type="InterPro" id="IPR043128">
    <property type="entry name" value="Rev_trsase/Diguanyl_cyclase"/>
</dbReference>
<gene>
    <name evidence="7" type="ORF">BSL78_00261</name>
</gene>
<dbReference type="InterPro" id="IPR043502">
    <property type="entry name" value="DNA/RNA_pol_sf"/>
</dbReference>
<dbReference type="InterPro" id="IPR021109">
    <property type="entry name" value="Peptidase_aspartic_dom_sf"/>
</dbReference>
<dbReference type="Gene3D" id="3.10.20.370">
    <property type="match status" value="1"/>
</dbReference>
<dbReference type="FunFam" id="3.30.420.10:FF:000063">
    <property type="entry name" value="Retrovirus-related Pol polyprotein from transposon 297-like Protein"/>
    <property type="match status" value="1"/>
</dbReference>
<dbReference type="GO" id="GO:0004519">
    <property type="term" value="F:endonuclease activity"/>
    <property type="evidence" value="ECO:0007669"/>
    <property type="project" value="UniProtKB-KW"/>
</dbReference>
<keyword evidence="3" id="KW-0540">Nuclease</keyword>
<dbReference type="PROSITE" id="PS50994">
    <property type="entry name" value="INTEGRASE"/>
    <property type="match status" value="1"/>
</dbReference>
<keyword evidence="2" id="KW-0548">Nucleotidyltransferase</keyword>
<dbReference type="Pfam" id="PF17921">
    <property type="entry name" value="Integrase_H2C2"/>
    <property type="match status" value="1"/>
</dbReference>
<dbReference type="GO" id="GO:0003676">
    <property type="term" value="F:nucleic acid binding"/>
    <property type="evidence" value="ECO:0007669"/>
    <property type="project" value="InterPro"/>
</dbReference>
<dbReference type="OrthoDB" id="5971798at2759"/>
<evidence type="ECO:0000256" key="1">
    <source>
        <dbReference type="ARBA" id="ARBA00022679"/>
    </source>
</evidence>
<protein>
    <recommendedName>
        <fullName evidence="6">Integrase catalytic domain-containing protein</fullName>
    </recommendedName>
</protein>
<dbReference type="InterPro" id="IPR050951">
    <property type="entry name" value="Retrovirus_Pol_polyprotein"/>
</dbReference>
<accession>A0A2G8LRL0</accession>
<keyword evidence="8" id="KW-1185">Reference proteome</keyword>